<dbReference type="Gene3D" id="3.30.420.40">
    <property type="match status" value="2"/>
</dbReference>
<feature type="region of interest" description="Disordered" evidence="4">
    <location>
        <begin position="457"/>
        <end position="511"/>
    </location>
</feature>
<feature type="region of interest" description="Disordered" evidence="4">
    <location>
        <begin position="719"/>
        <end position="787"/>
    </location>
</feature>
<keyword evidence="6" id="KW-1185">Reference proteome</keyword>
<dbReference type="GO" id="GO:0005524">
    <property type="term" value="F:ATP binding"/>
    <property type="evidence" value="ECO:0007669"/>
    <property type="project" value="UniProtKB-KW"/>
</dbReference>
<keyword evidence="5" id="KW-0346">Stress response</keyword>
<evidence type="ECO:0000256" key="3">
    <source>
        <dbReference type="ARBA" id="ARBA00061090"/>
    </source>
</evidence>
<accession>A0A1Y1INI0</accession>
<gene>
    <name evidence="5" type="ORF">KFL_005480120</name>
</gene>
<dbReference type="InterPro" id="IPR029047">
    <property type="entry name" value="HSP70_peptide-bd_sf"/>
</dbReference>
<dbReference type="OrthoDB" id="434160at2759"/>
<dbReference type="Gene3D" id="3.90.640.10">
    <property type="entry name" value="Actin, Chain A, domain 4"/>
    <property type="match status" value="1"/>
</dbReference>
<dbReference type="GO" id="GO:0006457">
    <property type="term" value="P:protein folding"/>
    <property type="evidence" value="ECO:0000318"/>
    <property type="project" value="GO_Central"/>
</dbReference>
<proteinExistence type="inferred from homology"/>
<comment type="similarity">
    <text evidence="3">Belongs to the heat shock protein 70 (TC 1.A.33) family. HSP110/SSE subfamily.</text>
</comment>
<dbReference type="EMBL" id="DF237497">
    <property type="protein sequence ID" value="GAQ89668.1"/>
    <property type="molecule type" value="Genomic_DNA"/>
</dbReference>
<dbReference type="AlphaFoldDB" id="A0A1Y1INI0"/>
<dbReference type="GO" id="GO:0005634">
    <property type="term" value="C:nucleus"/>
    <property type="evidence" value="ECO:0000318"/>
    <property type="project" value="GO_Central"/>
</dbReference>
<evidence type="ECO:0000313" key="6">
    <source>
        <dbReference type="Proteomes" id="UP000054558"/>
    </source>
</evidence>
<dbReference type="SUPFAM" id="SSF53067">
    <property type="entry name" value="Actin-like ATPase domain"/>
    <property type="match status" value="2"/>
</dbReference>
<dbReference type="Proteomes" id="UP000054558">
    <property type="component" value="Unassembled WGS sequence"/>
</dbReference>
<protein>
    <submittedName>
        <fullName evidence="5">Heat shock protein 70</fullName>
    </submittedName>
</protein>
<keyword evidence="1" id="KW-0547">Nucleotide-binding</keyword>
<feature type="compositionally biased region" description="Basic and acidic residues" evidence="4">
    <location>
        <begin position="737"/>
        <end position="763"/>
    </location>
</feature>
<dbReference type="Gene3D" id="3.30.30.30">
    <property type="match status" value="1"/>
</dbReference>
<dbReference type="Gene3D" id="2.60.34.10">
    <property type="entry name" value="Substrate Binding Domain Of DNAk, Chain A, domain 1"/>
    <property type="match status" value="1"/>
</dbReference>
<dbReference type="STRING" id="105231.A0A1Y1INI0"/>
<keyword evidence="2" id="KW-0067">ATP-binding</keyword>
<sequence>MNPKNTVGQIKRLIGRKFREPEVQRELQFLPYKVVEGPDGDPLVSVMYLGEQRTFTPTQILAAILGHLKGIAEKDQGSPLVDCVIGVPVFATEAMRRSYLDAAKIVGLNPLRLMHETAATALSWGIYKTDLPDNETVNVAFVDVGHASLQTTVVAFKKGQLKILSEAWDRNLGGREFDEVLFNHFADEFKANYHIDVRTNPRASLRLRQACEKLKKVLSANPEAPIQIECLMDEKDVKGFMTREKFEELAAPILERVRQPLAVALEESGLSVEQISVVEVVGSGSRVPAIMKILSSFFKQEPKRTMNASETVAKGTALQCAMLSPVFRVRDFQVQDAYPYPVAFSWQMSASDNDKVEGEDAPLPSNSEVFKKLNPLPNSKIVNFYRSEPFSLDAVYNDASLLPPEYPTVLGTFQIGPFTPSKPKAAVQLKVKVKLNLHGCVTVDQATMIEEEEIEVPVNKGAEATPMETEGDKKEEASTAAGDADIKMDDAEAGAASEKQAEGGAAANGDAAKVEVVKKKKSRKVDVPVTAKVWGALSPPDLQKAVEEEYEMQLQDKIIEETKEKKNAVEAYVYSMRNKLYDRLEPYVTEAEKSTLMSKLQQTEDWLYEEGEDETKGVYSAKLDELKKMGDPLEERLKQDQERPAAAQGLMQTIASYREAALSKDAKYDHIDAGDKEKVVEESIKAEEWLMDKQAQQATVPKTGAPVLLAEDIRKKQEMLDRLARPIMTKPKPAPKPAEKETKPAPEAKPEEAGQQDAKKDDTATPMDTEADAAKSGADVKVEPVDE</sequence>
<feature type="compositionally biased region" description="Basic and acidic residues" evidence="4">
    <location>
        <begin position="778"/>
        <end position="787"/>
    </location>
</feature>
<evidence type="ECO:0000256" key="4">
    <source>
        <dbReference type="SAM" id="MobiDB-lite"/>
    </source>
</evidence>
<dbReference type="OMA" id="AFDHIDM"/>
<dbReference type="SUPFAM" id="SSF100920">
    <property type="entry name" value="Heat shock protein 70kD (HSP70), peptide-binding domain"/>
    <property type="match status" value="1"/>
</dbReference>
<dbReference type="InterPro" id="IPR043129">
    <property type="entry name" value="ATPase_NBD"/>
</dbReference>
<dbReference type="FunFam" id="3.30.30.30:FF:000002">
    <property type="entry name" value="Heat shock 70 kDa protein 4"/>
    <property type="match status" value="1"/>
</dbReference>
<dbReference type="FunFam" id="1.20.1270.10:FF:000002">
    <property type="entry name" value="Heat shock 70 kDa protein 4"/>
    <property type="match status" value="1"/>
</dbReference>
<dbReference type="InterPro" id="IPR029048">
    <property type="entry name" value="HSP70_C_sf"/>
</dbReference>
<feature type="compositionally biased region" description="Low complexity" evidence="4">
    <location>
        <begin position="502"/>
        <end position="511"/>
    </location>
</feature>
<dbReference type="Pfam" id="PF00012">
    <property type="entry name" value="HSP70"/>
    <property type="match status" value="1"/>
</dbReference>
<name>A0A1Y1INI0_KLENI</name>
<dbReference type="PANTHER" id="PTHR45639:SF4">
    <property type="entry name" value="HSC70CB, ISOFORM G"/>
    <property type="match status" value="1"/>
</dbReference>
<dbReference type="FunFam" id="3.30.420.40:FF:000171">
    <property type="entry name" value="Heat shock 70 kDa protein 4"/>
    <property type="match status" value="1"/>
</dbReference>
<evidence type="ECO:0000256" key="1">
    <source>
        <dbReference type="ARBA" id="ARBA00022741"/>
    </source>
</evidence>
<evidence type="ECO:0000256" key="2">
    <source>
        <dbReference type="ARBA" id="ARBA00022840"/>
    </source>
</evidence>
<organism evidence="5 6">
    <name type="scientific">Klebsormidium nitens</name>
    <name type="common">Green alga</name>
    <name type="synonym">Ulothrix nitens</name>
    <dbReference type="NCBI Taxonomy" id="105231"/>
    <lineage>
        <taxon>Eukaryota</taxon>
        <taxon>Viridiplantae</taxon>
        <taxon>Streptophyta</taxon>
        <taxon>Klebsormidiophyceae</taxon>
        <taxon>Klebsormidiales</taxon>
        <taxon>Klebsormidiaceae</taxon>
        <taxon>Klebsormidium</taxon>
    </lineage>
</organism>
<reference evidence="5 6" key="1">
    <citation type="journal article" date="2014" name="Nat. Commun.">
        <title>Klebsormidium flaccidum genome reveals primary factors for plant terrestrial adaptation.</title>
        <authorList>
            <person name="Hori K."/>
            <person name="Maruyama F."/>
            <person name="Fujisawa T."/>
            <person name="Togashi T."/>
            <person name="Yamamoto N."/>
            <person name="Seo M."/>
            <person name="Sato S."/>
            <person name="Yamada T."/>
            <person name="Mori H."/>
            <person name="Tajima N."/>
            <person name="Moriyama T."/>
            <person name="Ikeuchi M."/>
            <person name="Watanabe M."/>
            <person name="Wada H."/>
            <person name="Kobayashi K."/>
            <person name="Saito M."/>
            <person name="Masuda T."/>
            <person name="Sasaki-Sekimoto Y."/>
            <person name="Mashiguchi K."/>
            <person name="Awai K."/>
            <person name="Shimojima M."/>
            <person name="Masuda S."/>
            <person name="Iwai M."/>
            <person name="Nobusawa T."/>
            <person name="Narise T."/>
            <person name="Kondo S."/>
            <person name="Saito H."/>
            <person name="Sato R."/>
            <person name="Murakawa M."/>
            <person name="Ihara Y."/>
            <person name="Oshima-Yamada Y."/>
            <person name="Ohtaka K."/>
            <person name="Satoh M."/>
            <person name="Sonobe K."/>
            <person name="Ishii M."/>
            <person name="Ohtani R."/>
            <person name="Kanamori-Sato M."/>
            <person name="Honoki R."/>
            <person name="Miyazaki D."/>
            <person name="Mochizuki H."/>
            <person name="Umetsu J."/>
            <person name="Higashi K."/>
            <person name="Shibata D."/>
            <person name="Kamiya Y."/>
            <person name="Sato N."/>
            <person name="Nakamura Y."/>
            <person name="Tabata S."/>
            <person name="Ida S."/>
            <person name="Kurokawa K."/>
            <person name="Ohta H."/>
        </authorList>
    </citation>
    <scope>NUCLEOTIDE SEQUENCE [LARGE SCALE GENOMIC DNA]</scope>
    <source>
        <strain evidence="5 6">NIES-2285</strain>
    </source>
</reference>
<dbReference type="GO" id="GO:0140662">
    <property type="term" value="F:ATP-dependent protein folding chaperone"/>
    <property type="evidence" value="ECO:0007669"/>
    <property type="project" value="InterPro"/>
</dbReference>
<dbReference type="PRINTS" id="PR00301">
    <property type="entry name" value="HEATSHOCK70"/>
</dbReference>
<dbReference type="Gene3D" id="1.20.1270.10">
    <property type="match status" value="2"/>
</dbReference>
<dbReference type="SUPFAM" id="SSF100934">
    <property type="entry name" value="Heat shock protein 70kD (HSP70), C-terminal subdomain"/>
    <property type="match status" value="2"/>
</dbReference>
<dbReference type="PANTHER" id="PTHR45639">
    <property type="entry name" value="HSC70CB, ISOFORM G-RELATED"/>
    <property type="match status" value="1"/>
</dbReference>
<dbReference type="FunFam" id="3.90.640.10:FF:000004">
    <property type="entry name" value="Heat shock 70 kDa protein 4"/>
    <property type="match status" value="1"/>
</dbReference>
<evidence type="ECO:0000313" key="5">
    <source>
        <dbReference type="EMBL" id="GAQ89668.1"/>
    </source>
</evidence>
<dbReference type="InterPro" id="IPR013126">
    <property type="entry name" value="Hsp_70_fam"/>
</dbReference>
<dbReference type="GO" id="GO:0005829">
    <property type="term" value="C:cytosol"/>
    <property type="evidence" value="ECO:0000318"/>
    <property type="project" value="GO_Central"/>
</dbReference>
<dbReference type="GO" id="GO:0000774">
    <property type="term" value="F:adenyl-nucleotide exchange factor activity"/>
    <property type="evidence" value="ECO:0000318"/>
    <property type="project" value="GO_Central"/>
</dbReference>